<keyword evidence="10 13" id="KW-0472">Membrane</keyword>
<feature type="transmembrane region" description="Helical" evidence="13">
    <location>
        <begin position="105"/>
        <end position="124"/>
    </location>
</feature>
<dbReference type="Pfam" id="PF00487">
    <property type="entry name" value="FA_desaturase"/>
    <property type="match status" value="1"/>
</dbReference>
<comment type="domain">
    <text evidence="12">The histidine box domains are involved in binding the catalytic metal ions.</text>
</comment>
<dbReference type="InterPro" id="IPR005804">
    <property type="entry name" value="FA_desaturase_dom"/>
</dbReference>
<gene>
    <name evidence="15" type="ORF">O3G_MSEX011824</name>
</gene>
<keyword evidence="11 12" id="KW-0275">Fatty acid biosynthesis</keyword>
<feature type="transmembrane region" description="Helical" evidence="13">
    <location>
        <begin position="221"/>
        <end position="242"/>
    </location>
</feature>
<protein>
    <recommendedName>
        <fullName evidence="14">Fatty acid desaturase domain-containing protein</fullName>
    </recommendedName>
</protein>
<evidence type="ECO:0000256" key="6">
    <source>
        <dbReference type="ARBA" id="ARBA00022989"/>
    </source>
</evidence>
<evidence type="ECO:0000256" key="3">
    <source>
        <dbReference type="ARBA" id="ARBA00022516"/>
    </source>
</evidence>
<feature type="domain" description="Fatty acid desaturase" evidence="14">
    <location>
        <begin position="101"/>
        <end position="309"/>
    </location>
</feature>
<sequence>MFPIIATKTVKPTHSGEHVQYKLVKSEENTYKDHKKIYGKDPYDEVLFDDSSFLAPIRKWEKRMGFVTPILWKNTIFIMTFHIVTVLWTLYVFRFGFRTLRWQTLLFGILTGQLAGFGVTAGAHRYWCHRSYKAKLPLQLILAFCYSMAGQNRIYEWVRDHRVHHKYSETSADPHNANRGFFFSHVGWLMMKKHPDVLRKGVKIDMSDITNDPVVKIHTKYFILLKVILCWVLPSLIPIYMWDEQWDVAVVSQAFLRYMLSLNFTWSVNSFAHLWGNKPYDRYIMPSENKGVSIVAMGEGWHNYHHTFPWDYKAAELGMSHNSTTFMLDLFAQIGWAYDMKEASPALVRAVAKNRGEPCK</sequence>
<evidence type="ECO:0000313" key="15">
    <source>
        <dbReference type="EMBL" id="KAG6460194.1"/>
    </source>
</evidence>
<feature type="transmembrane region" description="Helical" evidence="13">
    <location>
        <begin position="70"/>
        <end position="93"/>
    </location>
</feature>
<comment type="subcellular location">
    <subcellularLocation>
        <location evidence="1">Membrane</location>
        <topology evidence="1">Multi-pass membrane protein</topology>
    </subcellularLocation>
</comment>
<organism evidence="15 16">
    <name type="scientific">Manduca sexta</name>
    <name type="common">Tobacco hawkmoth</name>
    <name type="synonym">Tobacco hornworm</name>
    <dbReference type="NCBI Taxonomy" id="7130"/>
    <lineage>
        <taxon>Eukaryota</taxon>
        <taxon>Metazoa</taxon>
        <taxon>Ecdysozoa</taxon>
        <taxon>Arthropoda</taxon>
        <taxon>Hexapoda</taxon>
        <taxon>Insecta</taxon>
        <taxon>Pterygota</taxon>
        <taxon>Neoptera</taxon>
        <taxon>Endopterygota</taxon>
        <taxon>Lepidoptera</taxon>
        <taxon>Glossata</taxon>
        <taxon>Ditrysia</taxon>
        <taxon>Bombycoidea</taxon>
        <taxon>Sphingidae</taxon>
        <taxon>Sphinginae</taxon>
        <taxon>Sphingini</taxon>
        <taxon>Manduca</taxon>
    </lineage>
</organism>
<feature type="transmembrane region" description="Helical" evidence="13">
    <location>
        <begin position="254"/>
        <end position="275"/>
    </location>
</feature>
<keyword evidence="4 12" id="KW-0812">Transmembrane</keyword>
<evidence type="ECO:0000313" key="16">
    <source>
        <dbReference type="Proteomes" id="UP000791440"/>
    </source>
</evidence>
<evidence type="ECO:0000256" key="13">
    <source>
        <dbReference type="SAM" id="Phobius"/>
    </source>
</evidence>
<evidence type="ECO:0000256" key="1">
    <source>
        <dbReference type="ARBA" id="ARBA00004141"/>
    </source>
</evidence>
<keyword evidence="6 13" id="KW-1133">Transmembrane helix</keyword>
<keyword evidence="5" id="KW-0276">Fatty acid metabolism</keyword>
<dbReference type="AlphaFoldDB" id="A0A921ZN40"/>
<reference evidence="15" key="2">
    <citation type="submission" date="2020-12" db="EMBL/GenBank/DDBJ databases">
        <authorList>
            <person name="Kanost M."/>
        </authorList>
    </citation>
    <scope>NUCLEOTIDE SEQUENCE</scope>
</reference>
<evidence type="ECO:0000256" key="12">
    <source>
        <dbReference type="RuleBase" id="RU000581"/>
    </source>
</evidence>
<evidence type="ECO:0000256" key="8">
    <source>
        <dbReference type="ARBA" id="ARBA00023004"/>
    </source>
</evidence>
<comment type="similarity">
    <text evidence="2 12">Belongs to the fatty acid desaturase type 1 family.</text>
</comment>
<comment type="caution">
    <text evidence="15">The sequence shown here is derived from an EMBL/GenBank/DDBJ whole genome shotgun (WGS) entry which is preliminary data.</text>
</comment>
<dbReference type="PANTHER" id="PTHR11351:SF21">
    <property type="entry name" value="GH07782P"/>
    <property type="match status" value="1"/>
</dbReference>
<dbReference type="InterPro" id="IPR015876">
    <property type="entry name" value="Acyl-CoA_DS"/>
</dbReference>
<proteinExistence type="inferred from homology"/>
<dbReference type="PANTHER" id="PTHR11351">
    <property type="entry name" value="ACYL-COA DESATURASE"/>
    <property type="match status" value="1"/>
</dbReference>
<dbReference type="EMBL" id="JH668659">
    <property type="protein sequence ID" value="KAG6460194.1"/>
    <property type="molecule type" value="Genomic_DNA"/>
</dbReference>
<reference evidence="15" key="1">
    <citation type="journal article" date="2016" name="Insect Biochem. Mol. Biol.">
        <title>Multifaceted biological insights from a draft genome sequence of the tobacco hornworm moth, Manduca sexta.</title>
        <authorList>
            <person name="Kanost M.R."/>
            <person name="Arrese E.L."/>
            <person name="Cao X."/>
            <person name="Chen Y.R."/>
            <person name="Chellapilla S."/>
            <person name="Goldsmith M.R."/>
            <person name="Grosse-Wilde E."/>
            <person name="Heckel D.G."/>
            <person name="Herndon N."/>
            <person name="Jiang H."/>
            <person name="Papanicolaou A."/>
            <person name="Qu J."/>
            <person name="Soulages J.L."/>
            <person name="Vogel H."/>
            <person name="Walters J."/>
            <person name="Waterhouse R.M."/>
            <person name="Ahn S.J."/>
            <person name="Almeida F.C."/>
            <person name="An C."/>
            <person name="Aqrawi P."/>
            <person name="Bretschneider A."/>
            <person name="Bryant W.B."/>
            <person name="Bucks S."/>
            <person name="Chao H."/>
            <person name="Chevignon G."/>
            <person name="Christen J.M."/>
            <person name="Clarke D.F."/>
            <person name="Dittmer N.T."/>
            <person name="Ferguson L.C.F."/>
            <person name="Garavelou S."/>
            <person name="Gordon K.H.J."/>
            <person name="Gunaratna R.T."/>
            <person name="Han Y."/>
            <person name="Hauser F."/>
            <person name="He Y."/>
            <person name="Heidel-Fischer H."/>
            <person name="Hirsh A."/>
            <person name="Hu Y."/>
            <person name="Jiang H."/>
            <person name="Kalra D."/>
            <person name="Klinner C."/>
            <person name="Konig C."/>
            <person name="Kovar C."/>
            <person name="Kroll A.R."/>
            <person name="Kuwar S.S."/>
            <person name="Lee S.L."/>
            <person name="Lehman R."/>
            <person name="Li K."/>
            <person name="Li Z."/>
            <person name="Liang H."/>
            <person name="Lovelace S."/>
            <person name="Lu Z."/>
            <person name="Mansfield J.H."/>
            <person name="McCulloch K.J."/>
            <person name="Mathew T."/>
            <person name="Morton B."/>
            <person name="Muzny D.M."/>
            <person name="Neunemann D."/>
            <person name="Ongeri F."/>
            <person name="Pauchet Y."/>
            <person name="Pu L.L."/>
            <person name="Pyrousis I."/>
            <person name="Rao X.J."/>
            <person name="Redding A."/>
            <person name="Roesel C."/>
            <person name="Sanchez-Gracia A."/>
            <person name="Schaack S."/>
            <person name="Shukla A."/>
            <person name="Tetreau G."/>
            <person name="Wang Y."/>
            <person name="Xiong G.H."/>
            <person name="Traut W."/>
            <person name="Walsh T.K."/>
            <person name="Worley K.C."/>
            <person name="Wu D."/>
            <person name="Wu W."/>
            <person name="Wu Y.Q."/>
            <person name="Zhang X."/>
            <person name="Zou Z."/>
            <person name="Zucker H."/>
            <person name="Briscoe A.D."/>
            <person name="Burmester T."/>
            <person name="Clem R.J."/>
            <person name="Feyereisen R."/>
            <person name="Grimmelikhuijzen C.J.P."/>
            <person name="Hamodrakas S.J."/>
            <person name="Hansson B.S."/>
            <person name="Huguet E."/>
            <person name="Jermiin L.S."/>
            <person name="Lan Q."/>
            <person name="Lehman H.K."/>
            <person name="Lorenzen M."/>
            <person name="Merzendorfer H."/>
            <person name="Michalopoulos I."/>
            <person name="Morton D.B."/>
            <person name="Muthukrishnan S."/>
            <person name="Oakeshott J.G."/>
            <person name="Palmer W."/>
            <person name="Park Y."/>
            <person name="Passarelli A.L."/>
            <person name="Rozas J."/>
            <person name="Schwartz L.M."/>
            <person name="Smith W."/>
            <person name="Southgate A."/>
            <person name="Vilcinskas A."/>
            <person name="Vogt R."/>
            <person name="Wang P."/>
            <person name="Werren J."/>
            <person name="Yu X.Q."/>
            <person name="Zhou J.J."/>
            <person name="Brown S.J."/>
            <person name="Scherer S.E."/>
            <person name="Richards S."/>
            <person name="Blissard G.W."/>
        </authorList>
    </citation>
    <scope>NUCLEOTIDE SEQUENCE</scope>
</reference>
<evidence type="ECO:0000256" key="4">
    <source>
        <dbReference type="ARBA" id="ARBA00022692"/>
    </source>
</evidence>
<keyword evidence="3 12" id="KW-0444">Lipid biosynthesis</keyword>
<dbReference type="CDD" id="cd03505">
    <property type="entry name" value="Delta9-FADS-like"/>
    <property type="match status" value="1"/>
</dbReference>
<dbReference type="GO" id="GO:0004768">
    <property type="term" value="F:stearoyl-CoA 9-desaturase activity"/>
    <property type="evidence" value="ECO:0007669"/>
    <property type="project" value="TreeGrafter"/>
</dbReference>
<evidence type="ECO:0000256" key="9">
    <source>
        <dbReference type="ARBA" id="ARBA00023098"/>
    </source>
</evidence>
<name>A0A921ZN40_MANSE</name>
<comment type="cofactor">
    <cofactor evidence="12">
        <name>Fe(2+)</name>
        <dbReference type="ChEBI" id="CHEBI:29033"/>
    </cofactor>
</comment>
<accession>A0A921ZN40</accession>
<dbReference type="OrthoDB" id="10260134at2759"/>
<dbReference type="Proteomes" id="UP000791440">
    <property type="component" value="Unassembled WGS sequence"/>
</dbReference>
<evidence type="ECO:0000256" key="5">
    <source>
        <dbReference type="ARBA" id="ARBA00022832"/>
    </source>
</evidence>
<evidence type="ECO:0000259" key="14">
    <source>
        <dbReference type="Pfam" id="PF00487"/>
    </source>
</evidence>
<evidence type="ECO:0000256" key="10">
    <source>
        <dbReference type="ARBA" id="ARBA00023136"/>
    </source>
</evidence>
<dbReference type="GO" id="GO:0005789">
    <property type="term" value="C:endoplasmic reticulum membrane"/>
    <property type="evidence" value="ECO:0007669"/>
    <property type="project" value="TreeGrafter"/>
</dbReference>
<dbReference type="GO" id="GO:0005506">
    <property type="term" value="F:iron ion binding"/>
    <property type="evidence" value="ECO:0007669"/>
    <property type="project" value="TreeGrafter"/>
</dbReference>
<dbReference type="GO" id="GO:0006636">
    <property type="term" value="P:unsaturated fatty acid biosynthetic process"/>
    <property type="evidence" value="ECO:0007669"/>
    <property type="project" value="TreeGrafter"/>
</dbReference>
<evidence type="ECO:0000256" key="11">
    <source>
        <dbReference type="ARBA" id="ARBA00023160"/>
    </source>
</evidence>
<evidence type="ECO:0000256" key="7">
    <source>
        <dbReference type="ARBA" id="ARBA00023002"/>
    </source>
</evidence>
<keyword evidence="7 12" id="KW-0560">Oxidoreductase</keyword>
<dbReference type="PRINTS" id="PR00075">
    <property type="entry name" value="FACDDSATRASE"/>
</dbReference>
<keyword evidence="16" id="KW-1185">Reference proteome</keyword>
<keyword evidence="9" id="KW-0443">Lipid metabolism</keyword>
<evidence type="ECO:0000256" key="2">
    <source>
        <dbReference type="ARBA" id="ARBA00009295"/>
    </source>
</evidence>
<keyword evidence="8" id="KW-0408">Iron</keyword>